<name>A0A0K8T5V7_LYGHE</name>
<protein>
    <submittedName>
        <fullName evidence="1">Uncharacterized protein</fullName>
    </submittedName>
</protein>
<accession>A0A0K8T5V7</accession>
<sequence length="123" mass="14080">AGFVLVLFQLLPDEKEHLRIHPFHKGGRSRTKTIQHPILHQHPSTGLIPFAFARFRLTCPNVALAVDRVPYGWSCLFIGEPFSPTVQPQKVHYLRKLSPIISTVIWQTFINVTTILIDMTLKQ</sequence>
<evidence type="ECO:0000313" key="1">
    <source>
        <dbReference type="EMBL" id="JAG60913.1"/>
    </source>
</evidence>
<feature type="non-terminal residue" evidence="1">
    <location>
        <position position="1"/>
    </location>
</feature>
<dbReference type="AlphaFoldDB" id="A0A0K8T5V7"/>
<reference evidence="1" key="1">
    <citation type="submission" date="2014-09" db="EMBL/GenBank/DDBJ databases">
        <authorList>
            <person name="Magalhaes I.L.F."/>
            <person name="Oliveira U."/>
            <person name="Santos F.R."/>
            <person name="Vidigal T.H.D.A."/>
            <person name="Brescovit A.D."/>
            <person name="Santos A.J."/>
        </authorList>
    </citation>
    <scope>NUCLEOTIDE SEQUENCE</scope>
</reference>
<feature type="non-terminal residue" evidence="1">
    <location>
        <position position="123"/>
    </location>
</feature>
<organism evidence="1">
    <name type="scientific">Lygus hesperus</name>
    <name type="common">Western plant bug</name>
    <dbReference type="NCBI Taxonomy" id="30085"/>
    <lineage>
        <taxon>Eukaryota</taxon>
        <taxon>Metazoa</taxon>
        <taxon>Ecdysozoa</taxon>
        <taxon>Arthropoda</taxon>
        <taxon>Hexapoda</taxon>
        <taxon>Insecta</taxon>
        <taxon>Pterygota</taxon>
        <taxon>Neoptera</taxon>
        <taxon>Paraneoptera</taxon>
        <taxon>Hemiptera</taxon>
        <taxon>Heteroptera</taxon>
        <taxon>Panheteroptera</taxon>
        <taxon>Cimicomorpha</taxon>
        <taxon>Miridae</taxon>
        <taxon>Mirini</taxon>
        <taxon>Lygus</taxon>
    </lineage>
</organism>
<dbReference type="EMBL" id="GBRD01004908">
    <property type="protein sequence ID" value="JAG60913.1"/>
    <property type="molecule type" value="Transcribed_RNA"/>
</dbReference>
<proteinExistence type="predicted"/>